<evidence type="ECO:0000313" key="3">
    <source>
        <dbReference type="Proteomes" id="UP000663853"/>
    </source>
</evidence>
<organism evidence="2 3">
    <name type="scientific">Rhizoctonia solani</name>
    <dbReference type="NCBI Taxonomy" id="456999"/>
    <lineage>
        <taxon>Eukaryota</taxon>
        <taxon>Fungi</taxon>
        <taxon>Dikarya</taxon>
        <taxon>Basidiomycota</taxon>
        <taxon>Agaricomycotina</taxon>
        <taxon>Agaricomycetes</taxon>
        <taxon>Cantharellales</taxon>
        <taxon>Ceratobasidiaceae</taxon>
        <taxon>Rhizoctonia</taxon>
    </lineage>
</organism>
<dbReference type="InterPro" id="IPR054586">
    <property type="entry name" value="MACPF_1_fungal"/>
</dbReference>
<sequence length="384" mass="42814">WRYYSATEVTKWQISPINGNSHLPQHEERTSYIVGPCFSSQAHIEVLHQGGNNNVYPPDWVEEVRDAKSYKQLDEAAQGALLRDNGYLFGVRIDGNEGPRRGVRQVARHASTRPLLIQETNNIDSEVITTENSRDTNYAHKGWSLAAMSDNSSWTLSRIARNNRQVDSSTRSITKYIMIQKLRVDLSPEDLSPVPELEKDFREALSRPTRFDRSNAVYRILERWGDVIPLVFDIGISLAVTDLESVAKNVGQLFTTPSAGNLTLLQYLGGRSFLGLQKLSVSATARLSTRGGDPATLQSEDNIRAWLGKPVPLSQWEQVRIIKTIPLIAILDDGLQSQLSKLGQSLTTYCPNAINTIASSGTSFDGTTHAFSQYLSHIQPNHPQ</sequence>
<evidence type="ECO:0000259" key="1">
    <source>
        <dbReference type="Pfam" id="PF22693"/>
    </source>
</evidence>
<protein>
    <recommendedName>
        <fullName evidence="1">MACPF-like domain-containing protein</fullName>
    </recommendedName>
</protein>
<evidence type="ECO:0000313" key="2">
    <source>
        <dbReference type="EMBL" id="CAE6509085.1"/>
    </source>
</evidence>
<dbReference type="Pfam" id="PF22693">
    <property type="entry name" value="MACPF_1"/>
    <property type="match status" value="1"/>
</dbReference>
<accession>A0A8H3D5Y5</accession>
<gene>
    <name evidence="2" type="ORF">RDB_LOCUS124733</name>
</gene>
<feature type="domain" description="MACPF-like" evidence="1">
    <location>
        <begin position="89"/>
        <end position="338"/>
    </location>
</feature>
<reference evidence="2" key="1">
    <citation type="submission" date="2021-01" db="EMBL/GenBank/DDBJ databases">
        <authorList>
            <person name="Kaushik A."/>
        </authorList>
    </citation>
    <scope>NUCLEOTIDE SEQUENCE</scope>
    <source>
        <strain evidence="2">AG6-10EEA</strain>
    </source>
</reference>
<name>A0A8H3D5Y5_9AGAM</name>
<proteinExistence type="predicted"/>
<dbReference type="AlphaFoldDB" id="A0A8H3D5Y5"/>
<comment type="caution">
    <text evidence="2">The sequence shown here is derived from an EMBL/GenBank/DDBJ whole genome shotgun (WGS) entry which is preliminary data.</text>
</comment>
<dbReference type="Proteomes" id="UP000663853">
    <property type="component" value="Unassembled WGS sequence"/>
</dbReference>
<feature type="non-terminal residue" evidence="2">
    <location>
        <position position="1"/>
    </location>
</feature>
<dbReference type="EMBL" id="CAJMXA010003644">
    <property type="protein sequence ID" value="CAE6509085.1"/>
    <property type="molecule type" value="Genomic_DNA"/>
</dbReference>